<dbReference type="PANTHER" id="PTHR43004">
    <property type="entry name" value="TRK SYSTEM POTASSIUM UPTAKE PROTEIN"/>
    <property type="match status" value="1"/>
</dbReference>
<dbReference type="Gene3D" id="3.40.30.120">
    <property type="match status" value="1"/>
</dbReference>
<dbReference type="OrthoDB" id="2690153at2759"/>
<dbReference type="GO" id="GO:0006351">
    <property type="term" value="P:DNA-templated transcription"/>
    <property type="evidence" value="ECO:0007669"/>
    <property type="project" value="InterPro"/>
</dbReference>
<feature type="compositionally biased region" description="Polar residues" evidence="5">
    <location>
        <begin position="1226"/>
        <end position="1249"/>
    </location>
</feature>
<dbReference type="SMART" id="SM00906">
    <property type="entry name" value="Fungal_trans"/>
    <property type="match status" value="1"/>
</dbReference>
<dbReference type="InterPro" id="IPR050641">
    <property type="entry name" value="RIFMO-like"/>
</dbReference>
<dbReference type="GO" id="GO:0016709">
    <property type="term" value="F:oxidoreductase activity, acting on paired donors, with incorporation or reduction of molecular oxygen, NAD(P)H as one donor, and incorporation of one atom of oxygen"/>
    <property type="evidence" value="ECO:0007669"/>
    <property type="project" value="UniProtKB-ARBA"/>
</dbReference>
<evidence type="ECO:0000313" key="8">
    <source>
        <dbReference type="Proteomes" id="UP000054466"/>
    </source>
</evidence>
<keyword evidence="2" id="KW-0274">FAD</keyword>
<evidence type="ECO:0000256" key="5">
    <source>
        <dbReference type="SAM" id="MobiDB-lite"/>
    </source>
</evidence>
<dbReference type="EMBL" id="KN847040">
    <property type="protein sequence ID" value="KIW33928.1"/>
    <property type="molecule type" value="Genomic_DNA"/>
</dbReference>
<dbReference type="HOGENOM" id="CLU_262553_0_0_1"/>
<dbReference type="GO" id="GO:0008270">
    <property type="term" value="F:zinc ion binding"/>
    <property type="evidence" value="ECO:0007669"/>
    <property type="project" value="InterPro"/>
</dbReference>
<dbReference type="Gene3D" id="3.30.9.10">
    <property type="entry name" value="D-Amino Acid Oxidase, subunit A, domain 2"/>
    <property type="match status" value="1"/>
</dbReference>
<keyword evidence="8" id="KW-1185">Reference proteome</keyword>
<dbReference type="InterPro" id="IPR036188">
    <property type="entry name" value="FAD/NAD-bd_sf"/>
</dbReference>
<dbReference type="GO" id="GO:0071949">
    <property type="term" value="F:FAD binding"/>
    <property type="evidence" value="ECO:0007669"/>
    <property type="project" value="InterPro"/>
</dbReference>
<dbReference type="PRINTS" id="PR00420">
    <property type="entry name" value="RNGMNOXGNASE"/>
</dbReference>
<proteinExistence type="predicted"/>
<reference evidence="7 8" key="1">
    <citation type="submission" date="2015-01" db="EMBL/GenBank/DDBJ databases">
        <title>The Genome Sequence of Cladophialophora immunda CBS83496.</title>
        <authorList>
            <consortium name="The Broad Institute Genomics Platform"/>
            <person name="Cuomo C."/>
            <person name="de Hoog S."/>
            <person name="Gorbushina A."/>
            <person name="Stielow B."/>
            <person name="Teixiera M."/>
            <person name="Abouelleil A."/>
            <person name="Chapman S.B."/>
            <person name="Priest M."/>
            <person name="Young S.K."/>
            <person name="Wortman J."/>
            <person name="Nusbaum C."/>
            <person name="Birren B."/>
        </authorList>
    </citation>
    <scope>NUCLEOTIDE SEQUENCE [LARGE SCALE GENOMIC DNA]</scope>
    <source>
        <strain evidence="7 8">CBS 83496</strain>
    </source>
</reference>
<feature type="domain" description="Xylanolytic transcriptional activator regulatory" evidence="6">
    <location>
        <begin position="898"/>
        <end position="973"/>
    </location>
</feature>
<dbReference type="Pfam" id="PF01494">
    <property type="entry name" value="FAD_binding_3"/>
    <property type="match status" value="1"/>
</dbReference>
<evidence type="ECO:0000313" key="7">
    <source>
        <dbReference type="EMBL" id="KIW33928.1"/>
    </source>
</evidence>
<dbReference type="InterPro" id="IPR007219">
    <property type="entry name" value="XnlR_reg_dom"/>
</dbReference>
<protein>
    <recommendedName>
        <fullName evidence="6">Xylanolytic transcriptional activator regulatory domain-containing protein</fullName>
    </recommendedName>
</protein>
<dbReference type="GO" id="GO:0003677">
    <property type="term" value="F:DNA binding"/>
    <property type="evidence" value="ECO:0007669"/>
    <property type="project" value="InterPro"/>
</dbReference>
<feature type="region of interest" description="Disordered" evidence="5">
    <location>
        <begin position="1202"/>
        <end position="1255"/>
    </location>
</feature>
<evidence type="ECO:0000256" key="1">
    <source>
        <dbReference type="ARBA" id="ARBA00022630"/>
    </source>
</evidence>
<dbReference type="Proteomes" id="UP000054466">
    <property type="component" value="Unassembled WGS sequence"/>
</dbReference>
<dbReference type="RefSeq" id="XP_016254144.1">
    <property type="nucleotide sequence ID" value="XM_016387216.1"/>
</dbReference>
<dbReference type="PANTHER" id="PTHR43004:SF8">
    <property type="entry name" value="FAD-BINDING DOMAIN-CONTAINING PROTEIN-RELATED"/>
    <property type="match status" value="1"/>
</dbReference>
<sequence>MGADILEVDHLIVGAGPAGASLACFLGKHGLKGLIISSSPSSANTPRAHIINQPTMECIRDLDMDIENEFLKLGYAGPEKGLTRWCSTMKGREFGRIHSWGSGPKRGGDFEQHSPCTHLEFPQTLVEPILLRYATQHGFPCRFSTRLTRFDTSASDSVLAEVEDRIYGITQKIRCKYLYGADGAKSIVAQQLGLPMSVKPSQGIALNVLLRADLSDIMKSRIGNLHYVIQPDAEQPDFAAWSIVRMVKPWYEWLVIMMYKPTCPADFMPEKKQVEDQAKSVIGDASIPVEILRVDKWIINETVAECYSKGPVFCLGDAVHRHPPMNGLGSNTCIQDAANLAWKVALVERGLAGRSLLDSYTVERAPVGAGVVGRANSSLREHIPIFESLGFLNPSLRERKQQLAILDEVSERGRLRRRQLINSIDYTCHEFLAQGSDMGQQYKSSAIFLDDAGEPPKPPSDPVLYYEPHTYPGLRLPHAWLNTSIPQKPVSTLDLSGKGRFTLFTGHGGEMWRDAAAKVKESLGLEVAVFAVGFGLEYEAVYNDWYHRREVNEDGCVLLRPCLLHQNLSLPSTRGLVAELPKRGPNILLPVERETHIQRTPAIDAKPPNAQHLPSFLVEEQQQEDNEDYIHASLLALLEQQGHKLDLLTGQMAMLTGAQKLPGPPSSSEHGFETAYKKALPLLYSQTSSLFCINVIDTGDQRFDGSYKTTSQPASSPTSTPSPFWIIQGEIIEGEWSDMAVSDASKTSSSASHMHLPQILSPSSLIHPLEELDDNQIMQTIESYGVLEGLMYPIVDTTNIIRIAECFTDARARYSNQRPPESQTLELCRSDLTILKLVLATGLLTEGDMHNTMALRLFQSVHSEVESMLWSDTVDLKDLVSMTLVSIFYLRRGIWRRGWRFLGNVTRIILELGLNREIVLIRSFPDASTRTCAINTIWTIYVLERQLSYGLGVANAAQELCLEPTFPRPLGAVFLTAMVEYARIGKQATDDLFCDSRDTRHQLLHNWQEKYAFFQYQLERWTQYTSSDLEHTSANEKAGAALHLVRTTLSLRANHLRTLISRAFLCTTLRDAAPSDIWTTSVDVAADTVQILAGLDHSTKEYRFHQALFNHFLISALDVLLFATTFGSSRRGNPSANGSEIIITEEAHLKARQGSLVSLNLLRTLAETTHQSKYLWERMRGVTAHLHLNNYLFTTAPGSRRASSGIAGPELPGQAAASGPADKASTENFASRAEQANNKSVGQSDTNTAGPKHSRPIENYAVWDWGGGSLLSEFEFLPDTSSLRLFP</sequence>
<keyword evidence="4" id="KW-0539">Nucleus</keyword>
<evidence type="ECO:0000256" key="2">
    <source>
        <dbReference type="ARBA" id="ARBA00022827"/>
    </source>
</evidence>
<organism evidence="7 8">
    <name type="scientific">Cladophialophora immunda</name>
    <dbReference type="NCBI Taxonomy" id="569365"/>
    <lineage>
        <taxon>Eukaryota</taxon>
        <taxon>Fungi</taxon>
        <taxon>Dikarya</taxon>
        <taxon>Ascomycota</taxon>
        <taxon>Pezizomycotina</taxon>
        <taxon>Eurotiomycetes</taxon>
        <taxon>Chaetothyriomycetidae</taxon>
        <taxon>Chaetothyriales</taxon>
        <taxon>Herpotrichiellaceae</taxon>
        <taxon>Cladophialophora</taxon>
    </lineage>
</organism>
<dbReference type="CDD" id="cd12148">
    <property type="entry name" value="fungal_TF_MHR"/>
    <property type="match status" value="1"/>
</dbReference>
<evidence type="ECO:0000256" key="3">
    <source>
        <dbReference type="ARBA" id="ARBA00023002"/>
    </source>
</evidence>
<keyword evidence="1" id="KW-0285">Flavoprotein</keyword>
<dbReference type="STRING" id="569365.A0A0D2CRX5"/>
<dbReference type="InterPro" id="IPR002938">
    <property type="entry name" value="FAD-bd"/>
</dbReference>
<evidence type="ECO:0000256" key="4">
    <source>
        <dbReference type="ARBA" id="ARBA00023242"/>
    </source>
</evidence>
<dbReference type="GeneID" id="27339936"/>
<gene>
    <name evidence="7" type="ORF">PV07_00742</name>
</gene>
<keyword evidence="3" id="KW-0560">Oxidoreductase</keyword>
<name>A0A0D2CRX5_9EURO</name>
<dbReference type="SUPFAM" id="SSF51905">
    <property type="entry name" value="FAD/NAD(P)-binding domain"/>
    <property type="match status" value="1"/>
</dbReference>
<dbReference type="Gene3D" id="3.50.50.60">
    <property type="entry name" value="FAD/NAD(P)-binding domain"/>
    <property type="match status" value="1"/>
</dbReference>
<dbReference type="Pfam" id="PF21274">
    <property type="entry name" value="Rng_hyd_C"/>
    <property type="match status" value="1"/>
</dbReference>
<evidence type="ECO:0000259" key="6">
    <source>
        <dbReference type="SMART" id="SM00906"/>
    </source>
</evidence>
<accession>A0A0D2CRX5</accession>
<dbReference type="VEuPathDB" id="FungiDB:PV07_00742"/>